<evidence type="ECO:0000313" key="1">
    <source>
        <dbReference type="EMBL" id="DAD81585.1"/>
    </source>
</evidence>
<name>A0A8S5MGW0_9CAUD</name>
<dbReference type="EMBL" id="BK014903">
    <property type="protein sequence ID" value="DAD81585.1"/>
    <property type="molecule type" value="Genomic_DNA"/>
</dbReference>
<sequence length="87" mass="9618">MIKGETKTGFAFELEEAVLDNMELVDALAEMQEDDPLALSAVVRMVLGPKRKALYEHLRTEDGRVPVSAISQEIMDIFEALGKPGKN</sequence>
<proteinExistence type="predicted"/>
<reference evidence="1" key="1">
    <citation type="journal article" date="2021" name="Proc. Natl. Acad. Sci. U.S.A.">
        <title>A Catalog of Tens of Thousands of Viruses from Human Metagenomes Reveals Hidden Associations with Chronic Diseases.</title>
        <authorList>
            <person name="Tisza M.J."/>
            <person name="Buck C.B."/>
        </authorList>
    </citation>
    <scope>NUCLEOTIDE SEQUENCE</scope>
    <source>
        <strain evidence="1">Ct7es18</strain>
    </source>
</reference>
<organism evidence="1">
    <name type="scientific">Siphoviridae sp. ct7es18</name>
    <dbReference type="NCBI Taxonomy" id="2826166"/>
    <lineage>
        <taxon>Viruses</taxon>
        <taxon>Duplodnaviria</taxon>
        <taxon>Heunggongvirae</taxon>
        <taxon>Uroviricota</taxon>
        <taxon>Caudoviricetes</taxon>
    </lineage>
</organism>
<protein>
    <submittedName>
        <fullName evidence="1">Uncharacterized protein</fullName>
    </submittedName>
</protein>
<accession>A0A8S5MGW0</accession>